<dbReference type="STRING" id="1122133.SAMN02745157_1441"/>
<keyword evidence="2" id="KW-1185">Reference proteome</keyword>
<name>A0A1M4Y6P7_9HYPH</name>
<proteinExistence type="predicted"/>
<organism evidence="1 2">
    <name type="scientific">Kaistia soli DSM 19436</name>
    <dbReference type="NCBI Taxonomy" id="1122133"/>
    <lineage>
        <taxon>Bacteria</taxon>
        <taxon>Pseudomonadati</taxon>
        <taxon>Pseudomonadota</taxon>
        <taxon>Alphaproteobacteria</taxon>
        <taxon>Hyphomicrobiales</taxon>
        <taxon>Kaistiaceae</taxon>
        <taxon>Kaistia</taxon>
    </lineage>
</organism>
<evidence type="ECO:0000313" key="2">
    <source>
        <dbReference type="Proteomes" id="UP000184485"/>
    </source>
</evidence>
<evidence type="ECO:0000313" key="1">
    <source>
        <dbReference type="EMBL" id="SHF01441.1"/>
    </source>
</evidence>
<protein>
    <submittedName>
        <fullName evidence="1">Uncharacterized protein</fullName>
    </submittedName>
</protein>
<dbReference type="Proteomes" id="UP000184485">
    <property type="component" value="Unassembled WGS sequence"/>
</dbReference>
<gene>
    <name evidence="1" type="ORF">SAMN02745157_1441</name>
</gene>
<reference evidence="1 2" key="1">
    <citation type="submission" date="2016-11" db="EMBL/GenBank/DDBJ databases">
        <authorList>
            <person name="Jaros S."/>
            <person name="Januszkiewicz K."/>
            <person name="Wedrychowicz H."/>
        </authorList>
    </citation>
    <scope>NUCLEOTIDE SEQUENCE [LARGE SCALE GENOMIC DNA]</scope>
    <source>
        <strain evidence="1 2">DSM 19436</strain>
    </source>
</reference>
<accession>A0A1M4Y6P7</accession>
<sequence length="71" mass="7924">MSKRKVQGRTSKHEFDQRLRHTAVCIAALLPTDPDEVDRVLTYVQTIRLFCSGGKHPVAANHDVIPFPTPG</sequence>
<dbReference type="EMBL" id="FQUP01000001">
    <property type="protein sequence ID" value="SHF01441.1"/>
    <property type="molecule type" value="Genomic_DNA"/>
</dbReference>
<dbReference type="AlphaFoldDB" id="A0A1M4Y6P7"/>